<sequence>MPASGVQVLDWRISNARRFVEDWEWRLSILQRLLPLSERQWRWKEALTVLRAAPSKLLNLCMQREKYDIGEEAVHRFQLPPEDKATLELAEWVDGAFRKASAQVMLSEIYPGGAPKIGSTYWDQILEVGIISVTRRVLKRSHELLEQDIPPALQAI</sequence>
<name>A0ACB7YHT1_9ERIC</name>
<accession>A0ACB7YHT1</accession>
<gene>
    <name evidence="1" type="ORF">Vadar_028485</name>
</gene>
<reference evidence="1 2" key="1">
    <citation type="journal article" date="2021" name="Hortic Res">
        <title>High-quality reference genome and annotation aids understanding of berry development for evergreen blueberry (Vaccinium darrowii).</title>
        <authorList>
            <person name="Yu J."/>
            <person name="Hulse-Kemp A.M."/>
            <person name="Babiker E."/>
            <person name="Staton M."/>
        </authorList>
    </citation>
    <scope>NUCLEOTIDE SEQUENCE [LARGE SCALE GENOMIC DNA]</scope>
    <source>
        <strain evidence="2">cv. NJ 8807/NJ 8810</strain>
        <tissue evidence="1">Young leaf</tissue>
    </source>
</reference>
<evidence type="ECO:0000313" key="2">
    <source>
        <dbReference type="Proteomes" id="UP000828048"/>
    </source>
</evidence>
<comment type="caution">
    <text evidence="1">The sequence shown here is derived from an EMBL/GenBank/DDBJ whole genome shotgun (WGS) entry which is preliminary data.</text>
</comment>
<keyword evidence="2" id="KW-1185">Reference proteome</keyword>
<organism evidence="1 2">
    <name type="scientific">Vaccinium darrowii</name>
    <dbReference type="NCBI Taxonomy" id="229202"/>
    <lineage>
        <taxon>Eukaryota</taxon>
        <taxon>Viridiplantae</taxon>
        <taxon>Streptophyta</taxon>
        <taxon>Embryophyta</taxon>
        <taxon>Tracheophyta</taxon>
        <taxon>Spermatophyta</taxon>
        <taxon>Magnoliopsida</taxon>
        <taxon>eudicotyledons</taxon>
        <taxon>Gunneridae</taxon>
        <taxon>Pentapetalae</taxon>
        <taxon>asterids</taxon>
        <taxon>Ericales</taxon>
        <taxon>Ericaceae</taxon>
        <taxon>Vaccinioideae</taxon>
        <taxon>Vaccinieae</taxon>
        <taxon>Vaccinium</taxon>
    </lineage>
</organism>
<proteinExistence type="predicted"/>
<protein>
    <submittedName>
        <fullName evidence="1">Uncharacterized protein</fullName>
    </submittedName>
</protein>
<evidence type="ECO:0000313" key="1">
    <source>
        <dbReference type="EMBL" id="KAH7852733.1"/>
    </source>
</evidence>
<dbReference type="Proteomes" id="UP000828048">
    <property type="component" value="Chromosome 8"/>
</dbReference>
<dbReference type="EMBL" id="CM037158">
    <property type="protein sequence ID" value="KAH7852733.1"/>
    <property type="molecule type" value="Genomic_DNA"/>
</dbReference>